<dbReference type="AlphaFoldDB" id="A0A2T9XZ30"/>
<dbReference type="EMBL" id="MBFR01000871">
    <property type="protein sequence ID" value="PVU85366.1"/>
    <property type="molecule type" value="Genomic_DNA"/>
</dbReference>
<evidence type="ECO:0000313" key="2">
    <source>
        <dbReference type="Proteomes" id="UP000245383"/>
    </source>
</evidence>
<organism evidence="1 2">
    <name type="scientific">Smittium simulii</name>
    <dbReference type="NCBI Taxonomy" id="133385"/>
    <lineage>
        <taxon>Eukaryota</taxon>
        <taxon>Fungi</taxon>
        <taxon>Fungi incertae sedis</taxon>
        <taxon>Zoopagomycota</taxon>
        <taxon>Kickxellomycotina</taxon>
        <taxon>Harpellomycetes</taxon>
        <taxon>Harpellales</taxon>
        <taxon>Legeriomycetaceae</taxon>
        <taxon>Smittium</taxon>
    </lineage>
</organism>
<name>A0A2T9XZ30_9FUNG</name>
<protein>
    <submittedName>
        <fullName evidence="1">Uncharacterized protein</fullName>
    </submittedName>
</protein>
<reference evidence="1 2" key="1">
    <citation type="journal article" date="2018" name="MBio">
        <title>Comparative Genomics Reveals the Core Gene Toolbox for the Fungus-Insect Symbiosis.</title>
        <authorList>
            <person name="Wang Y."/>
            <person name="Stata M."/>
            <person name="Wang W."/>
            <person name="Stajich J.E."/>
            <person name="White M.M."/>
            <person name="Moncalvo J.M."/>
        </authorList>
    </citation>
    <scope>NUCLEOTIDE SEQUENCE [LARGE SCALE GENOMIC DNA]</scope>
    <source>
        <strain evidence="1 2">SWE-8-4</strain>
    </source>
</reference>
<proteinExistence type="predicted"/>
<evidence type="ECO:0000313" key="1">
    <source>
        <dbReference type="EMBL" id="PVU85366.1"/>
    </source>
</evidence>
<keyword evidence="2" id="KW-1185">Reference proteome</keyword>
<comment type="caution">
    <text evidence="1">The sequence shown here is derived from an EMBL/GenBank/DDBJ whole genome shotgun (WGS) entry which is preliminary data.</text>
</comment>
<dbReference type="Proteomes" id="UP000245383">
    <property type="component" value="Unassembled WGS sequence"/>
</dbReference>
<gene>
    <name evidence="1" type="ORF">BB561_006952</name>
</gene>
<sequence>MQQDMQEKIFEALNNLTEKVKFLYIKREKQGAQIAQDMEVRNIECDNTHEKVRAPMESTL</sequence>
<accession>A0A2T9XZ30</accession>